<dbReference type="Proteomes" id="UP000295689">
    <property type="component" value="Unassembled WGS sequence"/>
</dbReference>
<feature type="transmembrane region" description="Helical" evidence="1">
    <location>
        <begin position="44"/>
        <end position="65"/>
    </location>
</feature>
<keyword evidence="1" id="KW-0812">Transmembrane</keyword>
<keyword evidence="1" id="KW-0472">Membrane</keyword>
<evidence type="ECO:0000313" key="2">
    <source>
        <dbReference type="EMBL" id="TCN26483.1"/>
    </source>
</evidence>
<evidence type="ECO:0000256" key="1">
    <source>
        <dbReference type="SAM" id="Phobius"/>
    </source>
</evidence>
<feature type="transmembrane region" description="Helical" evidence="1">
    <location>
        <begin position="77"/>
        <end position="94"/>
    </location>
</feature>
<evidence type="ECO:0000313" key="3">
    <source>
        <dbReference type="Proteomes" id="UP000295689"/>
    </source>
</evidence>
<comment type="caution">
    <text evidence="2">The sequence shown here is derived from an EMBL/GenBank/DDBJ whole genome shotgun (WGS) entry which is preliminary data.</text>
</comment>
<dbReference type="EMBL" id="SLVV01000003">
    <property type="protein sequence ID" value="TCN26483.1"/>
    <property type="molecule type" value="Genomic_DNA"/>
</dbReference>
<accession>A0A4R2BIN7</accession>
<sequence length="100" mass="11563">MNWGVILFFASLAICVLLIIITLVTLPQLGNERKNFIKMKAQSYAFTVVIGMLLIEMIENVYLTFWTDRSYEGINPFIFLLTISIIYLITLLYTKRKYGG</sequence>
<feature type="transmembrane region" description="Helical" evidence="1">
    <location>
        <begin position="6"/>
        <end position="24"/>
    </location>
</feature>
<reference evidence="2 3" key="1">
    <citation type="journal article" date="2015" name="Stand. Genomic Sci.">
        <title>Genomic Encyclopedia of Bacterial and Archaeal Type Strains, Phase III: the genomes of soil and plant-associated and newly described type strains.</title>
        <authorList>
            <person name="Whitman W.B."/>
            <person name="Woyke T."/>
            <person name="Klenk H.P."/>
            <person name="Zhou Y."/>
            <person name="Lilburn T.G."/>
            <person name="Beck B.J."/>
            <person name="De Vos P."/>
            <person name="Vandamme P."/>
            <person name="Eisen J.A."/>
            <person name="Garrity G."/>
            <person name="Hugenholtz P."/>
            <person name="Kyrpides N.C."/>
        </authorList>
    </citation>
    <scope>NUCLEOTIDE SEQUENCE [LARGE SCALE GENOMIC DNA]</scope>
    <source>
        <strain evidence="2 3">CV53</strain>
    </source>
</reference>
<organism evidence="2 3">
    <name type="scientific">Mesobacillus foraminis</name>
    <dbReference type="NCBI Taxonomy" id="279826"/>
    <lineage>
        <taxon>Bacteria</taxon>
        <taxon>Bacillati</taxon>
        <taxon>Bacillota</taxon>
        <taxon>Bacilli</taxon>
        <taxon>Bacillales</taxon>
        <taxon>Bacillaceae</taxon>
        <taxon>Mesobacillus</taxon>
    </lineage>
</organism>
<dbReference type="RefSeq" id="WP_132002669.1">
    <property type="nucleotide sequence ID" value="NZ_JABUHM010000002.1"/>
</dbReference>
<dbReference type="AlphaFoldDB" id="A0A4R2BIN7"/>
<keyword evidence="3" id="KW-1185">Reference proteome</keyword>
<gene>
    <name evidence="2" type="ORF">EV146_1034</name>
</gene>
<keyword evidence="1" id="KW-1133">Transmembrane helix</keyword>
<name>A0A4R2BIN7_9BACI</name>
<protein>
    <submittedName>
        <fullName evidence="2">Uncharacterized protein</fullName>
    </submittedName>
</protein>
<proteinExistence type="predicted"/>